<gene>
    <name evidence="1" type="ORF">AUJ66_04330</name>
</gene>
<organism evidence="1 2">
    <name type="scientific">Candidatus Desantisbacteria bacterium CG1_02_38_46</name>
    <dbReference type="NCBI Taxonomy" id="1817893"/>
    <lineage>
        <taxon>Bacteria</taxon>
        <taxon>Candidatus Desantisiibacteriota</taxon>
    </lineage>
</organism>
<sequence length="119" mass="13732">MKAEGHLNKAKEIKESMEKLLPDSEGKNVVAIVELSYGIIQHLVAYGLEIKYKQHLDTHVGIPKLLRELRETKIAEDFERLDTFRQGRWYGSRGNGEVIKECLEIIKRVEVWTKRGPMG</sequence>
<evidence type="ECO:0000313" key="2">
    <source>
        <dbReference type="Proteomes" id="UP000182278"/>
    </source>
</evidence>
<dbReference type="STRING" id="1817893.AUJ66_04330"/>
<evidence type="ECO:0008006" key="3">
    <source>
        <dbReference type="Google" id="ProtNLM"/>
    </source>
</evidence>
<protein>
    <recommendedName>
        <fullName evidence="3">HEPN domain-containing protein</fullName>
    </recommendedName>
</protein>
<accession>A0A1J4SEN1</accession>
<name>A0A1J4SEN1_9BACT</name>
<evidence type="ECO:0000313" key="1">
    <source>
        <dbReference type="EMBL" id="OIN97108.1"/>
    </source>
</evidence>
<dbReference type="Proteomes" id="UP000182278">
    <property type="component" value="Unassembled WGS sequence"/>
</dbReference>
<reference evidence="1 2" key="1">
    <citation type="journal article" date="2016" name="Environ. Microbiol.">
        <title>Genomic resolution of a cold subsurface aquifer community provides metabolic insights for novel microbes adapted to high CO concentrations.</title>
        <authorList>
            <person name="Probst A.J."/>
            <person name="Castelle C.J."/>
            <person name="Singh A."/>
            <person name="Brown C.T."/>
            <person name="Anantharaman K."/>
            <person name="Sharon I."/>
            <person name="Hug L.A."/>
            <person name="Burstein D."/>
            <person name="Emerson J.B."/>
            <person name="Thomas B.C."/>
            <person name="Banfield J.F."/>
        </authorList>
    </citation>
    <scope>NUCLEOTIDE SEQUENCE [LARGE SCALE GENOMIC DNA]</scope>
    <source>
        <strain evidence="1">CG1_02_38_46</strain>
    </source>
</reference>
<comment type="caution">
    <text evidence="1">The sequence shown here is derived from an EMBL/GenBank/DDBJ whole genome shotgun (WGS) entry which is preliminary data.</text>
</comment>
<dbReference type="EMBL" id="MNUO01000064">
    <property type="protein sequence ID" value="OIN97108.1"/>
    <property type="molecule type" value="Genomic_DNA"/>
</dbReference>
<dbReference type="AlphaFoldDB" id="A0A1J4SEN1"/>
<proteinExistence type="predicted"/>